<reference evidence="1 2" key="1">
    <citation type="journal article" date="2014" name="PLoS Genet.">
        <title>The Genome of Spironucleus salmonicida Highlights a Fish Pathogen Adapted to Fluctuating Environments.</title>
        <authorList>
            <person name="Xu F."/>
            <person name="Jerlstrom-Hultqvist J."/>
            <person name="Einarsson E."/>
            <person name="Astvaldsson A."/>
            <person name="Svard S.G."/>
            <person name="Andersson J.O."/>
        </authorList>
    </citation>
    <scope>NUCLEOTIDE SEQUENCE</scope>
    <source>
        <strain evidence="2">ATCC 50377</strain>
    </source>
</reference>
<organism evidence="1">
    <name type="scientific">Spironucleus salmonicida</name>
    <dbReference type="NCBI Taxonomy" id="348837"/>
    <lineage>
        <taxon>Eukaryota</taxon>
        <taxon>Metamonada</taxon>
        <taxon>Diplomonadida</taxon>
        <taxon>Hexamitidae</taxon>
        <taxon>Hexamitinae</taxon>
        <taxon>Spironucleus</taxon>
    </lineage>
</organism>
<dbReference type="AlphaFoldDB" id="V6LE65"/>
<name>V6LE65_9EUKA</name>
<evidence type="ECO:0000313" key="2">
    <source>
        <dbReference type="EMBL" id="KAH0570136.1"/>
    </source>
</evidence>
<keyword evidence="3" id="KW-1185">Reference proteome</keyword>
<sequence length="649" mass="73870">MTTPSEIREKYGFAPHLKLNKNNAQTRISEHVETVGKNKFFSQMDKNRNQKITKAAFLSQMQMLNVPINQPDAAEIFDAYSQNSEMTRQNLQKMISESRPVCSRKLEDYTVQNMQNSVNLNTKIQIKEAQLDKNDLLRLAQAQFARRCQERFKTQKDVLKLAYTQDSVVTRQSLKELVQDVIPELPEAVEILVDASCEYNTHLNHKSKIPLSGGVQGDKSIIPEVLEDQVVRQLLSSPGASNYCQRRDEDNWAQEVEKVVFKQQGSSIINQTLVPDVIKTVINEELKCQESQKYPEINLEALQPQQLSPQLNLNLKQDEINTIDHYATDAHKQNTSELIKNYFKHTTSSISFQNYGNTSNGRSNSVSYMPRKSLKQGQKEVVNQFKNIKITSPQQNIAKLAFLRCFDGRKTAAAAALIESYKRSGNKNEFRKNLSVFAPNCSVETGLFLEENSSNLKQLISSLNLEQEAEVYMNNENYLHQVENNSKLNSYKLSANNACVPLQTEVFDFQKDVQHHSRANNSSLMHEHFNTTAGEGSFKQNMKQEFPSEASIERVPGNGYTRKIPKKYDFISASKEDRSILAPPAIRDRQKSSIIGGTSNVELQTRSRSGKANFHHDIFSPKMERVRIINDKFLQSSLGSLLDESGLKW</sequence>
<accession>V6LE65</accession>
<gene>
    <name evidence="1" type="ORF">SS50377_17564</name>
    <name evidence="2" type="ORF">SS50377_28111</name>
</gene>
<evidence type="ECO:0000313" key="1">
    <source>
        <dbReference type="EMBL" id="EST42795.1"/>
    </source>
</evidence>
<dbReference type="EMBL" id="AUWU02000008">
    <property type="protein sequence ID" value="KAH0570136.1"/>
    <property type="molecule type" value="Genomic_DNA"/>
</dbReference>
<dbReference type="EMBL" id="KI546154">
    <property type="protein sequence ID" value="EST42795.1"/>
    <property type="molecule type" value="Genomic_DNA"/>
</dbReference>
<dbReference type="Proteomes" id="UP000018208">
    <property type="component" value="Unassembled WGS sequence"/>
</dbReference>
<dbReference type="VEuPathDB" id="GiardiaDB:SS50377_28111"/>
<evidence type="ECO:0008006" key="4">
    <source>
        <dbReference type="Google" id="ProtNLM"/>
    </source>
</evidence>
<dbReference type="SUPFAM" id="SSF47473">
    <property type="entry name" value="EF-hand"/>
    <property type="match status" value="1"/>
</dbReference>
<protein>
    <recommendedName>
        <fullName evidence="4">EF-hand domain-containing protein</fullName>
    </recommendedName>
</protein>
<evidence type="ECO:0000313" key="3">
    <source>
        <dbReference type="Proteomes" id="UP000018208"/>
    </source>
</evidence>
<reference evidence="2" key="2">
    <citation type="submission" date="2020-12" db="EMBL/GenBank/DDBJ databases">
        <title>New Spironucleus salmonicida genome in near-complete chromosomes.</title>
        <authorList>
            <person name="Xu F."/>
            <person name="Kurt Z."/>
            <person name="Jimenez-Gonzalez A."/>
            <person name="Astvaldsson A."/>
            <person name="Andersson J.O."/>
            <person name="Svard S.G."/>
        </authorList>
    </citation>
    <scope>NUCLEOTIDE SEQUENCE</scope>
    <source>
        <strain evidence="2">ATCC 50377</strain>
    </source>
</reference>
<proteinExistence type="predicted"/>
<dbReference type="InterPro" id="IPR011992">
    <property type="entry name" value="EF-hand-dom_pair"/>
</dbReference>